<accession>A0A9X3LLF0</accession>
<dbReference type="PANTHER" id="PTHR34406:SF1">
    <property type="entry name" value="PROTEIN YCEI"/>
    <property type="match status" value="1"/>
</dbReference>
<dbReference type="RefSeq" id="WP_239200835.1">
    <property type="nucleotide sequence ID" value="NZ_JAKMUT010000007.1"/>
</dbReference>
<dbReference type="EMBL" id="JAKMUT010000007">
    <property type="protein sequence ID" value="MCZ9290156.1"/>
    <property type="molecule type" value="Genomic_DNA"/>
</dbReference>
<dbReference type="InterPro" id="IPR007372">
    <property type="entry name" value="Lipid/polyisoprenoid-bd_YceI"/>
</dbReference>
<evidence type="ECO:0000313" key="4">
    <source>
        <dbReference type="Proteomes" id="UP001146469"/>
    </source>
</evidence>
<dbReference type="Pfam" id="PF04264">
    <property type="entry name" value="YceI"/>
    <property type="match status" value="1"/>
</dbReference>
<protein>
    <submittedName>
        <fullName evidence="3">YceI family protein</fullName>
    </submittedName>
</protein>
<reference evidence="3" key="1">
    <citation type="submission" date="2022-02" db="EMBL/GenBank/DDBJ databases">
        <title>Corynebacterium sp. from urogenital microbiome.</title>
        <authorList>
            <person name="Cappelli E.A."/>
            <person name="Ribeiro T.G."/>
            <person name="Peixe L."/>
        </authorList>
    </citation>
    <scope>NUCLEOTIDE SEQUENCE</scope>
    <source>
        <strain evidence="3">C8Ua_174</strain>
    </source>
</reference>
<sequence length="181" mass="19631">MTNVNNYSGNFQIDAAHSEIGFVARHAMVTKVRGAFTDFEGTATSGENLEGAKIDVKIDVNSVDTRNADRDGHLTSGDFFETEKYPHITFTSTDITAAGETAIKVTGDLTIKDVTKPVTIEFDFTGEVQDPWGQTRVGFEGSTSINRRDFGLEWNTALDGGGVLVSEKITLNFDISAVKQA</sequence>
<dbReference type="InterPro" id="IPR036761">
    <property type="entry name" value="TTHA0802/YceI-like_sf"/>
</dbReference>
<gene>
    <name evidence="3" type="ORF">L8V00_08070</name>
</gene>
<keyword evidence="4" id="KW-1185">Reference proteome</keyword>
<dbReference type="Gene3D" id="2.40.128.110">
    <property type="entry name" value="Lipid/polyisoprenoid-binding, YceI-like"/>
    <property type="match status" value="1"/>
</dbReference>
<proteinExistence type="inferred from homology"/>
<evidence type="ECO:0000313" key="3">
    <source>
        <dbReference type="EMBL" id="MCZ9290156.1"/>
    </source>
</evidence>
<dbReference type="PANTHER" id="PTHR34406">
    <property type="entry name" value="PROTEIN YCEI"/>
    <property type="match status" value="1"/>
</dbReference>
<evidence type="ECO:0000256" key="1">
    <source>
        <dbReference type="ARBA" id="ARBA00008812"/>
    </source>
</evidence>
<dbReference type="Proteomes" id="UP001146469">
    <property type="component" value="Unassembled WGS sequence"/>
</dbReference>
<dbReference type="AlphaFoldDB" id="A0A9X3LLF0"/>
<comment type="caution">
    <text evidence="3">The sequence shown here is derived from an EMBL/GenBank/DDBJ whole genome shotgun (WGS) entry which is preliminary data.</text>
</comment>
<evidence type="ECO:0000259" key="2">
    <source>
        <dbReference type="SMART" id="SM00867"/>
    </source>
</evidence>
<name>A0A9X3LLF0_9CORY</name>
<dbReference type="SMART" id="SM00867">
    <property type="entry name" value="YceI"/>
    <property type="match status" value="1"/>
</dbReference>
<organism evidence="3 4">
    <name type="scientific">Corynebacterium evansiae</name>
    <dbReference type="NCBI Taxonomy" id="2913499"/>
    <lineage>
        <taxon>Bacteria</taxon>
        <taxon>Bacillati</taxon>
        <taxon>Actinomycetota</taxon>
        <taxon>Actinomycetes</taxon>
        <taxon>Mycobacteriales</taxon>
        <taxon>Corynebacteriaceae</taxon>
        <taxon>Corynebacterium</taxon>
    </lineage>
</organism>
<dbReference type="SUPFAM" id="SSF101874">
    <property type="entry name" value="YceI-like"/>
    <property type="match status" value="1"/>
</dbReference>
<feature type="domain" description="Lipid/polyisoprenoid-binding YceI-like" evidence="2">
    <location>
        <begin position="10"/>
        <end position="178"/>
    </location>
</feature>
<comment type="similarity">
    <text evidence="1">Belongs to the UPF0312 family.</text>
</comment>